<sequence>MNVEFSFSSSPKAPQKYDSGITEQQQDKTENIKSETDLENAKRQGVVIPLGDEQLIKRIEQAVKALEGPTTTLEFSIHKPTHSIMAKVINKNTGELIREIPPEKTLDLVANMMKIAGIIIDERA</sequence>
<dbReference type="InterPro" id="IPR005186">
    <property type="entry name" value="FlaG"/>
</dbReference>
<dbReference type="SUPFAM" id="SSF160214">
    <property type="entry name" value="FlaG-like"/>
    <property type="match status" value="1"/>
</dbReference>
<dbReference type="Proteomes" id="UP000609323">
    <property type="component" value="Unassembled WGS sequence"/>
</dbReference>
<dbReference type="PANTHER" id="PTHR37166">
    <property type="entry name" value="PROTEIN FLAG"/>
    <property type="match status" value="1"/>
</dbReference>
<keyword evidence="2" id="KW-0969">Cilium</keyword>
<accession>A0ABQ1GH19</accession>
<evidence type="ECO:0000313" key="2">
    <source>
        <dbReference type="EMBL" id="GGA43641.1"/>
    </source>
</evidence>
<feature type="compositionally biased region" description="Basic and acidic residues" evidence="1">
    <location>
        <begin position="25"/>
        <end position="38"/>
    </location>
</feature>
<reference evidence="3" key="1">
    <citation type="journal article" date="2019" name="Int. J. Syst. Evol. Microbiol.">
        <title>The Global Catalogue of Microorganisms (GCM) 10K type strain sequencing project: providing services to taxonomists for standard genome sequencing and annotation.</title>
        <authorList>
            <consortium name="The Broad Institute Genomics Platform"/>
            <consortium name="The Broad Institute Genome Sequencing Center for Infectious Disease"/>
            <person name="Wu L."/>
            <person name="Ma J."/>
        </authorList>
    </citation>
    <scope>NUCLEOTIDE SEQUENCE [LARGE SCALE GENOMIC DNA]</scope>
    <source>
        <strain evidence="3">CGMCC 1.15044</strain>
    </source>
</reference>
<feature type="region of interest" description="Disordered" evidence="1">
    <location>
        <begin position="1"/>
        <end position="38"/>
    </location>
</feature>
<dbReference type="InterPro" id="IPR035924">
    <property type="entry name" value="FlaG-like_sf"/>
</dbReference>
<dbReference type="Gene3D" id="3.30.160.170">
    <property type="entry name" value="FlaG-like"/>
    <property type="match status" value="1"/>
</dbReference>
<gene>
    <name evidence="2" type="ORF">GCM10010917_31180</name>
</gene>
<dbReference type="PANTHER" id="PTHR37166:SF1">
    <property type="entry name" value="PROTEIN FLAG"/>
    <property type="match status" value="1"/>
</dbReference>
<keyword evidence="2" id="KW-0282">Flagellum</keyword>
<protein>
    <submittedName>
        <fullName evidence="2">Flagellin</fullName>
    </submittedName>
</protein>
<organism evidence="2 3">
    <name type="scientific">Paenibacillus physcomitrellae</name>
    <dbReference type="NCBI Taxonomy" id="1619311"/>
    <lineage>
        <taxon>Bacteria</taxon>
        <taxon>Bacillati</taxon>
        <taxon>Bacillota</taxon>
        <taxon>Bacilli</taxon>
        <taxon>Bacillales</taxon>
        <taxon>Paenibacillaceae</taxon>
        <taxon>Paenibacillus</taxon>
    </lineage>
</organism>
<proteinExistence type="predicted"/>
<dbReference type="Pfam" id="PF03646">
    <property type="entry name" value="FlaG"/>
    <property type="match status" value="1"/>
</dbReference>
<comment type="caution">
    <text evidence="2">The sequence shown here is derived from an EMBL/GenBank/DDBJ whole genome shotgun (WGS) entry which is preliminary data.</text>
</comment>
<dbReference type="RefSeq" id="WP_094094430.1">
    <property type="nucleotide sequence ID" value="NZ_BMHF01000011.1"/>
</dbReference>
<evidence type="ECO:0000313" key="3">
    <source>
        <dbReference type="Proteomes" id="UP000609323"/>
    </source>
</evidence>
<dbReference type="EMBL" id="BMHF01000011">
    <property type="protein sequence ID" value="GGA43641.1"/>
    <property type="molecule type" value="Genomic_DNA"/>
</dbReference>
<evidence type="ECO:0000256" key="1">
    <source>
        <dbReference type="SAM" id="MobiDB-lite"/>
    </source>
</evidence>
<keyword evidence="3" id="KW-1185">Reference proteome</keyword>
<name>A0ABQ1GH19_9BACL</name>
<feature type="compositionally biased region" description="Polar residues" evidence="1">
    <location>
        <begin position="1"/>
        <end position="12"/>
    </location>
</feature>
<keyword evidence="2" id="KW-0966">Cell projection</keyword>